<comment type="caution">
    <text evidence="14">The sequence shown here is derived from an EMBL/GenBank/DDBJ whole genome shotgun (WGS) entry which is preliminary data.</text>
</comment>
<dbReference type="OrthoDB" id="9805933at2"/>
<comment type="catalytic activity">
    <reaction evidence="8 13">
        <text>7-aminomethyl-7-carbaguanosine(34) in tRNA + S-adenosyl-L-methionine = epoxyqueuosine(34) in tRNA + adenine + L-methionine + 2 H(+)</text>
        <dbReference type="Rhea" id="RHEA:32155"/>
        <dbReference type="Rhea" id="RHEA-COMP:10342"/>
        <dbReference type="Rhea" id="RHEA-COMP:18582"/>
        <dbReference type="ChEBI" id="CHEBI:15378"/>
        <dbReference type="ChEBI" id="CHEBI:16708"/>
        <dbReference type="ChEBI" id="CHEBI:57844"/>
        <dbReference type="ChEBI" id="CHEBI:59789"/>
        <dbReference type="ChEBI" id="CHEBI:82833"/>
        <dbReference type="ChEBI" id="CHEBI:194443"/>
        <dbReference type="EC" id="2.4.99.17"/>
    </reaction>
</comment>
<dbReference type="RefSeq" id="WP_150440073.1">
    <property type="nucleotide sequence ID" value="NZ_VYKL01000015.1"/>
</dbReference>
<evidence type="ECO:0000256" key="3">
    <source>
        <dbReference type="ARBA" id="ARBA00011245"/>
    </source>
</evidence>
<keyword evidence="14" id="KW-0413">Isomerase</keyword>
<evidence type="ECO:0000256" key="6">
    <source>
        <dbReference type="ARBA" id="ARBA00022691"/>
    </source>
</evidence>
<dbReference type="NCBIfam" id="NF001140">
    <property type="entry name" value="PRK00147.1"/>
    <property type="match status" value="1"/>
</dbReference>
<dbReference type="FunFam" id="2.40.10.240:FF:000002">
    <property type="entry name" value="S-adenosylmethionine:tRNA ribosyltransferase-isomerase"/>
    <property type="match status" value="1"/>
</dbReference>
<evidence type="ECO:0000256" key="2">
    <source>
        <dbReference type="ARBA" id="ARBA00004691"/>
    </source>
</evidence>
<comment type="function">
    <text evidence="13">Transfers and isomerizes the ribose moiety from AdoMet to the 7-aminomethyl group of 7-deazaguanine (preQ1-tRNA) to give epoxyqueuosine (oQ-tRNA).</text>
</comment>
<dbReference type="GO" id="GO:0008616">
    <property type="term" value="P:tRNA queuosine(34) biosynthetic process"/>
    <property type="evidence" value="ECO:0007669"/>
    <property type="project" value="UniProtKB-UniRule"/>
</dbReference>
<dbReference type="InterPro" id="IPR003699">
    <property type="entry name" value="QueA"/>
</dbReference>
<dbReference type="NCBIfam" id="TIGR00113">
    <property type="entry name" value="queA"/>
    <property type="match status" value="1"/>
</dbReference>
<gene>
    <name evidence="13 14" type="primary">queA</name>
    <name evidence="14" type="ORF">F4V44_11235</name>
</gene>
<evidence type="ECO:0000256" key="1">
    <source>
        <dbReference type="ARBA" id="ARBA00004496"/>
    </source>
</evidence>
<proteinExistence type="inferred from homology"/>
<dbReference type="Pfam" id="PF02547">
    <property type="entry name" value="Queuosine_synth"/>
    <property type="match status" value="1"/>
</dbReference>
<keyword evidence="15" id="KW-1185">Reference proteome</keyword>
<keyword evidence="4 13" id="KW-0963">Cytoplasm</keyword>
<comment type="subunit">
    <text evidence="3 13">Monomer.</text>
</comment>
<evidence type="ECO:0000256" key="9">
    <source>
        <dbReference type="ARBA" id="ARBA00061210"/>
    </source>
</evidence>
<reference evidence="14 15" key="1">
    <citation type="submission" date="2019-09" db="EMBL/GenBank/DDBJ databases">
        <title>Whole genome sequences of isolates from the Mars Exploration Rovers.</title>
        <authorList>
            <person name="Seuylemezian A."/>
            <person name="Vaishampayan P."/>
        </authorList>
    </citation>
    <scope>NUCLEOTIDE SEQUENCE [LARGE SCALE GENOMIC DNA]</scope>
    <source>
        <strain evidence="14 15">MER_TA_151</strain>
    </source>
</reference>
<dbReference type="SUPFAM" id="SSF111337">
    <property type="entry name" value="QueA-like"/>
    <property type="match status" value="1"/>
</dbReference>
<protein>
    <recommendedName>
        <fullName evidence="11 13">S-adenosylmethionine:tRNA ribosyltransferase-isomerase</fullName>
        <ecNumber evidence="10 13">2.4.99.17</ecNumber>
    </recommendedName>
    <alternativeName>
        <fullName evidence="12 13">Queuosine biosynthesis protein QueA</fullName>
    </alternativeName>
</protein>
<dbReference type="EC" id="2.4.99.17" evidence="10 13"/>
<dbReference type="PANTHER" id="PTHR30307:SF0">
    <property type="entry name" value="S-ADENOSYLMETHIONINE:TRNA RIBOSYLTRANSFERASE-ISOMERASE"/>
    <property type="match status" value="1"/>
</dbReference>
<evidence type="ECO:0000256" key="5">
    <source>
        <dbReference type="ARBA" id="ARBA00022679"/>
    </source>
</evidence>
<dbReference type="PANTHER" id="PTHR30307">
    <property type="entry name" value="S-ADENOSYLMETHIONINE:TRNA RIBOSYLTRANSFERASE-ISOMERASE"/>
    <property type="match status" value="1"/>
</dbReference>
<keyword evidence="7 13" id="KW-0671">Queuosine biosynthesis</keyword>
<evidence type="ECO:0000256" key="7">
    <source>
        <dbReference type="ARBA" id="ARBA00022785"/>
    </source>
</evidence>
<dbReference type="EMBL" id="VYKL01000015">
    <property type="protein sequence ID" value="KAA9026426.1"/>
    <property type="molecule type" value="Genomic_DNA"/>
</dbReference>
<evidence type="ECO:0000256" key="10">
    <source>
        <dbReference type="ARBA" id="ARBA00066503"/>
    </source>
</evidence>
<evidence type="ECO:0000313" key="15">
    <source>
        <dbReference type="Proteomes" id="UP000326671"/>
    </source>
</evidence>
<evidence type="ECO:0000256" key="13">
    <source>
        <dbReference type="HAMAP-Rule" id="MF_00113"/>
    </source>
</evidence>
<evidence type="ECO:0000256" key="4">
    <source>
        <dbReference type="ARBA" id="ARBA00022490"/>
    </source>
</evidence>
<comment type="pathway">
    <text evidence="2 13">tRNA modification; tRNA-queuosine biosynthesis.</text>
</comment>
<evidence type="ECO:0000313" key="14">
    <source>
        <dbReference type="EMBL" id="KAA9026426.1"/>
    </source>
</evidence>
<dbReference type="InterPro" id="IPR036100">
    <property type="entry name" value="QueA_sf"/>
</dbReference>
<evidence type="ECO:0000256" key="8">
    <source>
        <dbReference type="ARBA" id="ARBA00052751"/>
    </source>
</evidence>
<keyword evidence="6 13" id="KW-0949">S-adenosyl-L-methionine</keyword>
<dbReference type="HAMAP" id="MF_00113">
    <property type="entry name" value="QueA"/>
    <property type="match status" value="1"/>
</dbReference>
<dbReference type="Gene3D" id="2.40.10.240">
    <property type="entry name" value="QueA-like"/>
    <property type="match status" value="1"/>
</dbReference>
<dbReference type="UniPathway" id="UPA00392"/>
<comment type="subcellular location">
    <subcellularLocation>
        <location evidence="1 13">Cytoplasm</location>
    </subcellularLocation>
</comment>
<dbReference type="InterPro" id="IPR042118">
    <property type="entry name" value="QueA_dom1"/>
</dbReference>
<dbReference type="Proteomes" id="UP000326671">
    <property type="component" value="Unassembled WGS sequence"/>
</dbReference>
<keyword evidence="14" id="KW-0328">Glycosyltransferase</keyword>
<name>A0A5J5HV50_9BACI</name>
<keyword evidence="5 13" id="KW-0808">Transferase</keyword>
<evidence type="ECO:0000256" key="12">
    <source>
        <dbReference type="ARBA" id="ARBA00076160"/>
    </source>
</evidence>
<dbReference type="GO" id="GO:0051075">
    <property type="term" value="F:S-adenosylmethionine:tRNA ribosyltransferase-isomerase activity"/>
    <property type="evidence" value="ECO:0007669"/>
    <property type="project" value="UniProtKB-EC"/>
</dbReference>
<dbReference type="AlphaFoldDB" id="A0A5J5HV50"/>
<dbReference type="FunFam" id="3.40.1780.10:FF:000001">
    <property type="entry name" value="S-adenosylmethionine:tRNA ribosyltransferase-isomerase"/>
    <property type="match status" value="1"/>
</dbReference>
<dbReference type="GO" id="GO:0005737">
    <property type="term" value="C:cytoplasm"/>
    <property type="evidence" value="ECO:0007669"/>
    <property type="project" value="UniProtKB-SubCell"/>
</dbReference>
<accession>A0A5J5HV50</accession>
<dbReference type="InterPro" id="IPR042119">
    <property type="entry name" value="QueA_dom2"/>
</dbReference>
<comment type="similarity">
    <text evidence="9 13">Belongs to the QueA family.</text>
</comment>
<organism evidence="14 15">
    <name type="scientific">Niallia endozanthoxylica</name>
    <dbReference type="NCBI Taxonomy" id="2036016"/>
    <lineage>
        <taxon>Bacteria</taxon>
        <taxon>Bacillati</taxon>
        <taxon>Bacillota</taxon>
        <taxon>Bacilli</taxon>
        <taxon>Bacillales</taxon>
        <taxon>Bacillaceae</taxon>
        <taxon>Niallia</taxon>
    </lineage>
</organism>
<sequence length="342" mass="38584">MKVDLFDFHLPEELIAQTPLLDRTSSRLMVLDKETGSITHDIFKHIRNYLKPGDCLVLNDTRVLPARLYGAKEDTGAKIEVLLLKQQENDQWETLVKPAKRIKKGAKIVFGNGLLTAVCIEELEHGGRILDFQYEGIFYEVLDQLGEMPLPPYIKEQLEDQDRYQTVYARERGSAAAPTAGLHFTEELLDEIRAAGIHIAFITLHVGLGTFRPVSVDDIDQHEMHSEFYQMTEGTAALLNEVRSSGGRIISVGTTSTRTLETIASEYNGRFEARSGWTDIFIYPGYEFKAIDGMITNFHLPKSTLIMLVSSLAGRKAVLNAYETAVQERYRFFSFGDAMLII</sequence>
<dbReference type="Gene3D" id="3.40.1780.10">
    <property type="entry name" value="QueA-like"/>
    <property type="match status" value="1"/>
</dbReference>
<evidence type="ECO:0000256" key="11">
    <source>
        <dbReference type="ARBA" id="ARBA00069325"/>
    </source>
</evidence>